<dbReference type="AlphaFoldDB" id="W0A273"/>
<dbReference type="Pfam" id="PF06283">
    <property type="entry name" value="ThuA"/>
    <property type="match status" value="1"/>
</dbReference>
<organism evidence="2 3">
    <name type="scientific">Sphingomonas sanxanigenens DSM 19645 = NX02</name>
    <dbReference type="NCBI Taxonomy" id="1123269"/>
    <lineage>
        <taxon>Bacteria</taxon>
        <taxon>Pseudomonadati</taxon>
        <taxon>Pseudomonadota</taxon>
        <taxon>Alphaproteobacteria</taxon>
        <taxon>Sphingomonadales</taxon>
        <taxon>Sphingomonadaceae</taxon>
        <taxon>Sphingomonas</taxon>
    </lineage>
</organism>
<keyword evidence="3" id="KW-1185">Reference proteome</keyword>
<dbReference type="Proteomes" id="UP000018851">
    <property type="component" value="Chromosome"/>
</dbReference>
<accession>W0A273</accession>
<dbReference type="STRING" id="1123269.NX02_01215"/>
<evidence type="ECO:0000313" key="3">
    <source>
        <dbReference type="Proteomes" id="UP000018851"/>
    </source>
</evidence>
<evidence type="ECO:0000259" key="1">
    <source>
        <dbReference type="Pfam" id="PF06283"/>
    </source>
</evidence>
<dbReference type="HOGENOM" id="CLU_057383_1_2_5"/>
<dbReference type="KEGG" id="ssan:NX02_01215"/>
<gene>
    <name evidence="2" type="ORF">NX02_01215</name>
</gene>
<sequence length="241" mass="26747">MDSTPPAIPQLRRGAVLVLSKTNGFRNEEQIVAANVAIEQIAKEVGRDAFVTENAAVMNPSDLTRFSVIVLNSASGNLFTEPQRAAFRDWVERGGGVVLLHGAGDGSHEWPWFGDSLLDARFIGHTAQPEQFQEARIDVVEPDHPVMRGVPRRWERVEEWYSFDKLPQGNGTRILATVDESTYKLPERLVMGRVHPMVWTRCVAKGRSVFSALGHHGSAYAEPAHRRLIGNAIEWAAGKNC</sequence>
<dbReference type="PANTHER" id="PTHR40469">
    <property type="entry name" value="SECRETED GLYCOSYL HYDROLASE"/>
    <property type="match status" value="1"/>
</dbReference>
<protein>
    <recommendedName>
        <fullName evidence="1">ThuA-like domain-containing protein</fullName>
    </recommendedName>
</protein>
<reference evidence="2 3" key="1">
    <citation type="submission" date="2013-07" db="EMBL/GenBank/DDBJ databases">
        <title>Completed genome of Sphingomonas sanxanigenens NX02.</title>
        <authorList>
            <person name="Ma T."/>
            <person name="Huang H."/>
            <person name="Wu M."/>
            <person name="Li X."/>
            <person name="Li G."/>
        </authorList>
    </citation>
    <scope>NUCLEOTIDE SEQUENCE [LARGE SCALE GENOMIC DNA]</scope>
    <source>
        <strain evidence="2 3">NX02</strain>
    </source>
</reference>
<dbReference type="PATRIC" id="fig|1123269.5.peg.245"/>
<evidence type="ECO:0000313" key="2">
    <source>
        <dbReference type="EMBL" id="AHE52009.1"/>
    </source>
</evidence>
<name>W0A273_9SPHN</name>
<dbReference type="EMBL" id="CP006644">
    <property type="protein sequence ID" value="AHE52009.1"/>
    <property type="molecule type" value="Genomic_DNA"/>
</dbReference>
<dbReference type="PANTHER" id="PTHR40469:SF2">
    <property type="entry name" value="GALACTOSE-BINDING DOMAIN-LIKE SUPERFAMILY PROTEIN"/>
    <property type="match status" value="1"/>
</dbReference>
<feature type="domain" description="ThuA-like" evidence="1">
    <location>
        <begin position="16"/>
        <end position="236"/>
    </location>
</feature>
<dbReference type="SUPFAM" id="SSF52317">
    <property type="entry name" value="Class I glutamine amidotransferase-like"/>
    <property type="match status" value="1"/>
</dbReference>
<proteinExistence type="predicted"/>
<dbReference type="eggNOG" id="COG3828">
    <property type="taxonomic scope" value="Bacteria"/>
</dbReference>
<dbReference type="InterPro" id="IPR029010">
    <property type="entry name" value="ThuA-like"/>
</dbReference>
<dbReference type="Gene3D" id="3.40.50.880">
    <property type="match status" value="1"/>
</dbReference>
<dbReference type="InterPro" id="IPR029062">
    <property type="entry name" value="Class_I_gatase-like"/>
</dbReference>